<dbReference type="AlphaFoldDB" id="A0A2V4NVF9"/>
<gene>
    <name evidence="1" type="ORF">C7C46_12640</name>
</gene>
<name>A0A2V4NVF9_9ACTN</name>
<organism evidence="1 2">
    <name type="scientific">Streptomyces tateyamensis</name>
    <dbReference type="NCBI Taxonomy" id="565073"/>
    <lineage>
        <taxon>Bacteria</taxon>
        <taxon>Bacillati</taxon>
        <taxon>Actinomycetota</taxon>
        <taxon>Actinomycetes</taxon>
        <taxon>Kitasatosporales</taxon>
        <taxon>Streptomycetaceae</taxon>
        <taxon>Streptomyces</taxon>
    </lineage>
</organism>
<sequence length="339" mass="36944">MLVGVCDFPSKYTFPPAGYGGIERWLWAAAEGARAAGADVHLLGPGWRSDLGENWTIRPVRFEGLRPGDRQTRELVGSKYDLVVVGHEYPSVPAWRRTWDVLDCDIATFQHSPTFQHTPDAFDGTRSRLYCYSPEMTARYRTHSPAQELAVHLGLGEVEPPAVPGRDLVWLGRIDQQKAPHLAVRAAQLLGRRISIVGPVFDRGYLQRHAALFAAEHVTLTGELGGSAKTSAFSRAATYVYTCARDYVEAGAAVFGESLRTGTPVAAIGWRDGTCADAALCSNTGAIARVAPEDDDEVAARQLAGAIERCLTLNAADVQEIGLQRFDPERHFRVLAADS</sequence>
<keyword evidence="1" id="KW-0808">Transferase</keyword>
<evidence type="ECO:0000313" key="1">
    <source>
        <dbReference type="EMBL" id="PYC80531.1"/>
    </source>
</evidence>
<dbReference type="SUPFAM" id="SSF53756">
    <property type="entry name" value="UDP-Glycosyltransferase/glycogen phosphorylase"/>
    <property type="match status" value="1"/>
</dbReference>
<dbReference type="OrthoDB" id="9809227at2"/>
<reference evidence="1 2" key="1">
    <citation type="submission" date="2018-03" db="EMBL/GenBank/DDBJ databases">
        <title>Bioinformatic expansion and discovery of thiopeptide antibiotics.</title>
        <authorList>
            <person name="Schwalen C.J."/>
            <person name="Hudson G.A."/>
            <person name="Mitchell D.A."/>
        </authorList>
    </citation>
    <scope>NUCLEOTIDE SEQUENCE [LARGE SCALE GENOMIC DNA]</scope>
    <source>
        <strain evidence="1 2">ATCC 21389</strain>
    </source>
</reference>
<protein>
    <submittedName>
        <fullName evidence="1">Glycosyltransferase</fullName>
    </submittedName>
</protein>
<evidence type="ECO:0000313" key="2">
    <source>
        <dbReference type="Proteomes" id="UP000248039"/>
    </source>
</evidence>
<keyword evidence="2" id="KW-1185">Reference proteome</keyword>
<proteinExistence type="predicted"/>
<dbReference type="Proteomes" id="UP000248039">
    <property type="component" value="Unassembled WGS sequence"/>
</dbReference>
<dbReference type="EMBL" id="PYBW01000039">
    <property type="protein sequence ID" value="PYC80531.1"/>
    <property type="molecule type" value="Genomic_DNA"/>
</dbReference>
<accession>A0A2V4NVF9</accession>
<dbReference type="Gene3D" id="3.40.50.2000">
    <property type="entry name" value="Glycogen Phosphorylase B"/>
    <property type="match status" value="2"/>
</dbReference>
<dbReference type="RefSeq" id="WP_110668854.1">
    <property type="nucleotide sequence ID" value="NZ_PYBW01000039.1"/>
</dbReference>
<dbReference type="GO" id="GO:0016740">
    <property type="term" value="F:transferase activity"/>
    <property type="evidence" value="ECO:0007669"/>
    <property type="project" value="UniProtKB-KW"/>
</dbReference>
<comment type="caution">
    <text evidence="1">The sequence shown here is derived from an EMBL/GenBank/DDBJ whole genome shotgun (WGS) entry which is preliminary data.</text>
</comment>